<feature type="region of interest" description="Disordered" evidence="1">
    <location>
        <begin position="62"/>
        <end position="100"/>
    </location>
</feature>
<feature type="compositionally biased region" description="Low complexity" evidence="1">
    <location>
        <begin position="62"/>
        <end position="75"/>
    </location>
</feature>
<accession>A0A914HT18</accession>
<name>A0A914HT18_GLORO</name>
<keyword evidence="2" id="KW-1185">Reference proteome</keyword>
<dbReference type="WBParaSite" id="Gr19_v10_g4384.t1">
    <property type="protein sequence ID" value="Gr19_v10_g4384.t1"/>
    <property type="gene ID" value="Gr19_v10_g4384"/>
</dbReference>
<evidence type="ECO:0000313" key="2">
    <source>
        <dbReference type="Proteomes" id="UP000887572"/>
    </source>
</evidence>
<proteinExistence type="predicted"/>
<protein>
    <submittedName>
        <fullName evidence="3">Uncharacterized protein</fullName>
    </submittedName>
</protein>
<dbReference type="Proteomes" id="UP000887572">
    <property type="component" value="Unplaced"/>
</dbReference>
<sequence length="299" mass="32349">MKWDEENWSDCVEMVAVMVGEGLGELNEEVRKKKKEEVEVEDALLLVSAAFREIKEAVLGQMDKMQQQQQQQQAGDDGGGRQAVADDVGDTHQQHNPPLLNMMTAKWEIAWRRAKEESARRRRQEMAAILPIFHTKVFALFSHLFTLRPSTTLSSPPASGLPPPPATALPEVRGVSATAAAAAVRSTKLNKCDSPTTAAAAAAAAGGRRAIQNVRIGWNGVKTAALGRLKIAAAAAAGDDDECNVDAFDQNVKNGLQTEAMTQRNGGGATHRNAMLSDRTESVGCFPFLSFEAREWDSP</sequence>
<evidence type="ECO:0000313" key="3">
    <source>
        <dbReference type="WBParaSite" id="Gr19_v10_g4384.t1"/>
    </source>
</evidence>
<organism evidence="2 3">
    <name type="scientific">Globodera rostochiensis</name>
    <name type="common">Golden nematode worm</name>
    <name type="synonym">Heterodera rostochiensis</name>
    <dbReference type="NCBI Taxonomy" id="31243"/>
    <lineage>
        <taxon>Eukaryota</taxon>
        <taxon>Metazoa</taxon>
        <taxon>Ecdysozoa</taxon>
        <taxon>Nematoda</taxon>
        <taxon>Chromadorea</taxon>
        <taxon>Rhabditida</taxon>
        <taxon>Tylenchina</taxon>
        <taxon>Tylenchomorpha</taxon>
        <taxon>Tylenchoidea</taxon>
        <taxon>Heteroderidae</taxon>
        <taxon>Heteroderinae</taxon>
        <taxon>Globodera</taxon>
    </lineage>
</organism>
<evidence type="ECO:0000256" key="1">
    <source>
        <dbReference type="SAM" id="MobiDB-lite"/>
    </source>
</evidence>
<reference evidence="3" key="1">
    <citation type="submission" date="2022-11" db="UniProtKB">
        <authorList>
            <consortium name="WormBaseParasite"/>
        </authorList>
    </citation>
    <scope>IDENTIFICATION</scope>
</reference>
<dbReference type="AlphaFoldDB" id="A0A914HT18"/>